<dbReference type="EMBL" id="SDMP01000008">
    <property type="protein sequence ID" value="RYR41228.1"/>
    <property type="molecule type" value="Genomic_DNA"/>
</dbReference>
<dbReference type="PANTHER" id="PTHR48198:SF1">
    <property type="entry name" value="METALLOTHIONEIN-LIKE PROTEIN 4A-RELATED"/>
    <property type="match status" value="1"/>
</dbReference>
<comment type="similarity">
    <text evidence="1">Belongs to the metallothionein superfamily. Type 15 family.</text>
</comment>
<accession>A0A445BRE5</accession>
<evidence type="ECO:0000313" key="4">
    <source>
        <dbReference type="EMBL" id="RYR41228.1"/>
    </source>
</evidence>
<dbReference type="Gramene" id="arahy.Tifrunner.gnm2.ann2.Ah08g017100.1">
    <property type="protein sequence ID" value="arahy.Tifrunner.gnm2.ann2.Ah08g017100.1-CDS"/>
    <property type="gene ID" value="arahy.Tifrunner.gnm2.ann2.Ah08g017100"/>
</dbReference>
<comment type="caution">
    <text evidence="4">The sequence shown here is derived from an EMBL/GenBank/DDBJ whole genome shotgun (WGS) entry which is preliminary data.</text>
</comment>
<dbReference type="Pfam" id="PF02068">
    <property type="entry name" value="Metallothio_PEC"/>
    <property type="match status" value="1"/>
</dbReference>
<sequence length="109" mass="11529">MISLKICIKRQHRVFSKRQKIFERDSNMADKAMKGGARCNDRCGCSIPCPGDSTCRCASGSEGGGETQHLTCPCGEHCECNPCTCPKTFAAGAGCKCGPGCSCASCRRA</sequence>
<dbReference type="Proteomes" id="UP000289738">
    <property type="component" value="Chromosome A08"/>
</dbReference>
<proteinExistence type="inferred from homology"/>
<evidence type="ECO:0000256" key="3">
    <source>
        <dbReference type="ARBA" id="ARBA00022851"/>
    </source>
</evidence>
<organism evidence="4 5">
    <name type="scientific">Arachis hypogaea</name>
    <name type="common">Peanut</name>
    <dbReference type="NCBI Taxonomy" id="3818"/>
    <lineage>
        <taxon>Eukaryota</taxon>
        <taxon>Viridiplantae</taxon>
        <taxon>Streptophyta</taxon>
        <taxon>Embryophyta</taxon>
        <taxon>Tracheophyta</taxon>
        <taxon>Spermatophyta</taxon>
        <taxon>Magnoliopsida</taxon>
        <taxon>eudicotyledons</taxon>
        <taxon>Gunneridae</taxon>
        <taxon>Pentapetalae</taxon>
        <taxon>rosids</taxon>
        <taxon>fabids</taxon>
        <taxon>Fabales</taxon>
        <taxon>Fabaceae</taxon>
        <taxon>Papilionoideae</taxon>
        <taxon>50 kb inversion clade</taxon>
        <taxon>dalbergioids sensu lato</taxon>
        <taxon>Dalbergieae</taxon>
        <taxon>Pterocarpus clade</taxon>
        <taxon>Arachis</taxon>
    </lineage>
</organism>
<evidence type="ECO:0000256" key="1">
    <source>
        <dbReference type="ARBA" id="ARBA00005802"/>
    </source>
</evidence>
<keyword evidence="2" id="KW-0479">Metal-binding</keyword>
<reference evidence="4 5" key="1">
    <citation type="submission" date="2019-01" db="EMBL/GenBank/DDBJ databases">
        <title>Sequencing of cultivated peanut Arachis hypogaea provides insights into genome evolution and oil improvement.</title>
        <authorList>
            <person name="Chen X."/>
        </authorList>
    </citation>
    <scope>NUCLEOTIDE SEQUENCE [LARGE SCALE GENOMIC DNA]</scope>
    <source>
        <strain evidence="5">cv. Fuhuasheng</strain>
        <tissue evidence="4">Leaves</tissue>
    </source>
</reference>
<dbReference type="InterPro" id="IPR000316">
    <property type="entry name" value="Metallthion_15"/>
</dbReference>
<protein>
    <submittedName>
        <fullName evidence="4">Uncharacterized protein</fullName>
    </submittedName>
</protein>
<dbReference type="GO" id="GO:0008270">
    <property type="term" value="F:zinc ion binding"/>
    <property type="evidence" value="ECO:0007669"/>
    <property type="project" value="InterPro"/>
</dbReference>
<dbReference type="OrthoDB" id="1929463at2759"/>
<dbReference type="STRING" id="3818.A0A445BRE5"/>
<keyword evidence="3" id="KW-0480">Metal-thiolate cluster</keyword>
<dbReference type="PANTHER" id="PTHR48198">
    <property type="entry name" value="EC PROTEIN HOMOLOG"/>
    <property type="match status" value="1"/>
</dbReference>
<dbReference type="SMR" id="A0A445BRE5"/>
<dbReference type="AlphaFoldDB" id="A0A445BRE5"/>
<evidence type="ECO:0000313" key="5">
    <source>
        <dbReference type="Proteomes" id="UP000289738"/>
    </source>
</evidence>
<gene>
    <name evidence="4" type="ORF">Ahy_A08g037626</name>
</gene>
<name>A0A445BRE5_ARAHY</name>
<keyword evidence="5" id="KW-1185">Reference proteome</keyword>
<dbReference type="PRINTS" id="PR00877">
    <property type="entry name" value="MTPLANTPEC"/>
</dbReference>
<evidence type="ECO:0000256" key="2">
    <source>
        <dbReference type="ARBA" id="ARBA00022723"/>
    </source>
</evidence>